<dbReference type="Pfam" id="PF22752">
    <property type="entry name" value="DUF488-N3i"/>
    <property type="match status" value="1"/>
</dbReference>
<dbReference type="AlphaFoldDB" id="A0A1J0VKQ2"/>
<dbReference type="PANTHER" id="PTHR36849">
    <property type="entry name" value="CYTOPLASMIC PROTEIN-RELATED"/>
    <property type="match status" value="1"/>
</dbReference>
<evidence type="ECO:0000256" key="1">
    <source>
        <dbReference type="SAM" id="MobiDB-lite"/>
    </source>
</evidence>
<sequence>MGNDIVLKRIYQPVDTEDGARVLVDRLWPRGKRRESLALTEWYRDASPSPALRRQYHQAEISADVFAARYRGELRDAPESLLPLMRHARQGRLTLLSAARDLEGSHLPLLRDAILQALSEENAADREPASPPCYAAQFKDTSPPEA</sequence>
<dbReference type="Proteomes" id="UP000181985">
    <property type="component" value="Chromosome"/>
</dbReference>
<dbReference type="KEGG" id="hsi:BOX17_14000"/>
<dbReference type="RefSeq" id="WP_071946901.1">
    <property type="nucleotide sequence ID" value="NZ_CP018139.1"/>
</dbReference>
<dbReference type="InterPro" id="IPR052552">
    <property type="entry name" value="YeaO-like"/>
</dbReference>
<keyword evidence="3" id="KW-1185">Reference proteome</keyword>
<reference evidence="3" key="1">
    <citation type="submission" date="2016-11" db="EMBL/GenBank/DDBJ databases">
        <title>Halolamina sediminis sp. nov., an extremely halophilic archaeon isolated from solar salt.</title>
        <authorList>
            <person name="Koh H.-W."/>
            <person name="Rani S."/>
            <person name="Park S.-J."/>
        </authorList>
    </citation>
    <scope>NUCLEOTIDE SEQUENCE [LARGE SCALE GENOMIC DNA]</scope>
    <source>
        <strain evidence="3">Hb3</strain>
    </source>
</reference>
<name>A0A1J0VKQ2_9GAMM</name>
<evidence type="ECO:0000313" key="2">
    <source>
        <dbReference type="EMBL" id="APE32600.1"/>
    </source>
</evidence>
<protein>
    <recommendedName>
        <fullName evidence="4">MarR family transcriptional regulator</fullName>
    </recommendedName>
</protein>
<proteinExistence type="predicted"/>
<dbReference type="EMBL" id="CP018139">
    <property type="protein sequence ID" value="APE32600.1"/>
    <property type="molecule type" value="Genomic_DNA"/>
</dbReference>
<evidence type="ECO:0008006" key="4">
    <source>
        <dbReference type="Google" id="ProtNLM"/>
    </source>
</evidence>
<dbReference type="PANTHER" id="PTHR36849:SF1">
    <property type="entry name" value="CYTOPLASMIC PROTEIN"/>
    <property type="match status" value="1"/>
</dbReference>
<dbReference type="OrthoDB" id="9790745at2"/>
<feature type="region of interest" description="Disordered" evidence="1">
    <location>
        <begin position="121"/>
        <end position="146"/>
    </location>
</feature>
<accession>A0A1J0VKQ2</accession>
<organism evidence="2 3">
    <name type="scientific">Halomonas aestuarii</name>
    <dbReference type="NCBI Taxonomy" id="1897729"/>
    <lineage>
        <taxon>Bacteria</taxon>
        <taxon>Pseudomonadati</taxon>
        <taxon>Pseudomonadota</taxon>
        <taxon>Gammaproteobacteria</taxon>
        <taxon>Oceanospirillales</taxon>
        <taxon>Halomonadaceae</taxon>
        <taxon>Halomonas</taxon>
    </lineage>
</organism>
<evidence type="ECO:0000313" key="3">
    <source>
        <dbReference type="Proteomes" id="UP000181985"/>
    </source>
</evidence>
<gene>
    <name evidence="2" type="ORF">BOX17_14000</name>
</gene>